<comment type="similarity">
    <text evidence="2 8">Belongs to the type IA topoisomerase family.</text>
</comment>
<dbReference type="InterPro" id="IPR034149">
    <property type="entry name" value="TOPRIM_TopoI"/>
</dbReference>
<keyword evidence="13" id="KW-1185">Reference proteome</keyword>
<keyword evidence="6 8" id="KW-0238">DNA-binding</keyword>
<dbReference type="Pfam" id="PF01131">
    <property type="entry name" value="Topoisom_bac"/>
    <property type="match status" value="2"/>
</dbReference>
<gene>
    <name evidence="8 12" type="primary">topA</name>
    <name evidence="12" type="ORF">ACFSUS_06755</name>
</gene>
<dbReference type="Gene3D" id="3.40.50.140">
    <property type="match status" value="1"/>
</dbReference>
<dbReference type="InterPro" id="IPR028612">
    <property type="entry name" value="Topoisom_1_IA"/>
</dbReference>
<keyword evidence="5 8" id="KW-0799">Topoisomerase</keyword>
<comment type="subunit">
    <text evidence="8">Monomer.</text>
</comment>
<feature type="site" description="Interaction with DNA" evidence="8">
    <location>
        <position position="503"/>
    </location>
</feature>
<dbReference type="InterPro" id="IPR006171">
    <property type="entry name" value="TOPRIM_dom"/>
</dbReference>
<evidence type="ECO:0000259" key="10">
    <source>
        <dbReference type="PROSITE" id="PS50880"/>
    </source>
</evidence>
<feature type="site" description="Interaction with DNA" evidence="8">
    <location>
        <position position="154"/>
    </location>
</feature>
<feature type="region of interest" description="Disordered" evidence="9">
    <location>
        <begin position="846"/>
        <end position="887"/>
    </location>
</feature>
<dbReference type="PROSITE" id="PS00396">
    <property type="entry name" value="TOPO_IA_1"/>
    <property type="match status" value="1"/>
</dbReference>
<dbReference type="Proteomes" id="UP001597469">
    <property type="component" value="Unassembled WGS sequence"/>
</dbReference>
<keyword evidence="7 8" id="KW-0413">Isomerase</keyword>
<feature type="domain" description="Topo IA-type catalytic" evidence="11">
    <location>
        <begin position="128"/>
        <end position="603"/>
    </location>
</feature>
<feature type="site" description="Interaction with DNA" evidence="8">
    <location>
        <position position="139"/>
    </location>
</feature>
<feature type="site" description="Interaction with DNA" evidence="8">
    <location>
        <position position="147"/>
    </location>
</feature>
<proteinExistence type="inferred from homology"/>
<dbReference type="CDD" id="cd00186">
    <property type="entry name" value="TOP1Ac"/>
    <property type="match status" value="1"/>
</dbReference>
<dbReference type="EMBL" id="JBHULN010000003">
    <property type="protein sequence ID" value="MFD2570327.1"/>
    <property type="molecule type" value="Genomic_DNA"/>
</dbReference>
<dbReference type="Pfam" id="PF13368">
    <property type="entry name" value="Toprim_C_rpt"/>
    <property type="match status" value="4"/>
</dbReference>
<feature type="region of interest" description="Disordered" evidence="9">
    <location>
        <begin position="326"/>
        <end position="346"/>
    </location>
</feature>
<dbReference type="Gene3D" id="1.10.290.10">
    <property type="entry name" value="Topoisomerase I, domain 4"/>
    <property type="match status" value="1"/>
</dbReference>
<feature type="compositionally biased region" description="Low complexity" evidence="9">
    <location>
        <begin position="848"/>
        <end position="881"/>
    </location>
</feature>
<feature type="site" description="Interaction with DNA" evidence="8">
    <location>
        <position position="288"/>
    </location>
</feature>
<dbReference type="SMART" id="SM00436">
    <property type="entry name" value="TOP1Bc"/>
    <property type="match status" value="1"/>
</dbReference>
<evidence type="ECO:0000256" key="8">
    <source>
        <dbReference type="HAMAP-Rule" id="MF_00952"/>
    </source>
</evidence>
<dbReference type="InterPro" id="IPR005733">
    <property type="entry name" value="TopoI_bac-type"/>
</dbReference>
<keyword evidence="4" id="KW-0460">Magnesium</keyword>
<protein>
    <recommendedName>
        <fullName evidence="8">DNA topoisomerase 1</fullName>
        <ecNumber evidence="8">5.6.2.1</ecNumber>
    </recommendedName>
    <alternativeName>
        <fullName evidence="8">DNA topoisomerase I</fullName>
    </alternativeName>
</protein>
<evidence type="ECO:0000256" key="5">
    <source>
        <dbReference type="ARBA" id="ARBA00023029"/>
    </source>
</evidence>
<feature type="domain" description="Toprim" evidence="10">
    <location>
        <begin position="3"/>
        <end position="113"/>
    </location>
</feature>
<dbReference type="InterPro" id="IPR013824">
    <property type="entry name" value="Topo_IA_cen_sub1"/>
</dbReference>
<comment type="function">
    <text evidence="8">Releases the supercoiling and torsional tension of DNA, which is introduced during the DNA replication and transcription, by transiently cleaving and rejoining one strand of the DNA duplex. Introduces a single-strand break via transesterification at a target site in duplex DNA. The scissile phosphodiester is attacked by the catalytic tyrosine of the enzyme, resulting in the formation of a DNA-(5'-phosphotyrosyl)-enzyme intermediate and the expulsion of a 3'-OH DNA strand. The free DNA strand then undergoes passage around the unbroken strand, thus removing DNA supercoils. Finally, in the religation step, the DNA 3'-OH attacks the covalent intermediate to expel the active-site tyrosine and restore the DNA phosphodiester backbone.</text>
</comment>
<evidence type="ECO:0000256" key="7">
    <source>
        <dbReference type="ARBA" id="ARBA00023235"/>
    </source>
</evidence>
<dbReference type="PROSITE" id="PS52039">
    <property type="entry name" value="TOPO_IA_2"/>
    <property type="match status" value="1"/>
</dbReference>
<dbReference type="RefSeq" id="WP_381520902.1">
    <property type="nucleotide sequence ID" value="NZ_JBHULN010000003.1"/>
</dbReference>
<dbReference type="InterPro" id="IPR003601">
    <property type="entry name" value="Topo_IA_2"/>
</dbReference>
<comment type="caution">
    <text evidence="12">The sequence shown here is derived from an EMBL/GenBank/DDBJ whole genome shotgun (WGS) entry which is preliminary data.</text>
</comment>
<dbReference type="SMART" id="SM00437">
    <property type="entry name" value="TOP1Ac"/>
    <property type="match status" value="1"/>
</dbReference>
<evidence type="ECO:0000313" key="13">
    <source>
        <dbReference type="Proteomes" id="UP001597469"/>
    </source>
</evidence>
<evidence type="ECO:0000313" key="12">
    <source>
        <dbReference type="EMBL" id="MFD2570327.1"/>
    </source>
</evidence>
<dbReference type="SUPFAM" id="SSF56712">
    <property type="entry name" value="Prokaryotic type I DNA topoisomerase"/>
    <property type="match status" value="1"/>
</dbReference>
<evidence type="ECO:0000256" key="1">
    <source>
        <dbReference type="ARBA" id="ARBA00000213"/>
    </source>
</evidence>
<evidence type="ECO:0000256" key="9">
    <source>
        <dbReference type="SAM" id="MobiDB-lite"/>
    </source>
</evidence>
<sequence>MSKNLVIVESPAKAKTIEGYLGKDFTVKSSFGHVRDLPKDGLAVDVTNGFQPSYEISPDKKKLVSELKTLAKSAEEVWLATDDDREGEAISWHLKEALGLRDNTKRIVFREITKNAIQNAIKSPRTIDVDLVNAQQARRVLDRLVGYELSPVLWRKIKGGSQGLSAGRVQSVALRLVVEREREIDKHQSKSSFKVTAQFIVDGNKVLNAELPKNFATSGEARAFLEACIGATFTIKNLETKPAKKSPAPPFTTSTLQQEASRKLGYSVDRTMRIAQNLYEAGKISYMRTDSTNLSQEAIDKAKTEIETEFSPKYVQTRQFKTKNESAQEAHEAIRPTNFNDRNAGADRDQKRLYELIWKRAIASQMADAQLERTTVTISIRFANGTQLNTVAMVDDSPFVDTPKAEPQKLPTELVAQGEVIKFDGFLRVYLESKDDEEDEDSKGMLPPLTIGQTLNLGQMKATEKFTRPQPRYAEASLVKKLEEMGIGRPSTYAPTISTIINRGYVVKQDKPGQERKYVEYTLQRNQISETSGKETFGSEKAKLFPTNTGMVVCDFLVEYFPDIVDYKFTATVEKDFDEIASGRRNWQKMLEGFYGDFHKNIEDIQGSSGVSFKTGERVLGADPATGKPVSARLGKYGAYVQIGEASDEEKPRYANLRDGQLIETISLQDALSLFSLPREVGFFEDKPMVIGIGKFGPYVKHDDKYVSLTREDDPYTIDADRAVQLIQQKRAESVSEALGEYEGKLVTTGKGRFGPYVKFEDKYISIPRNEQLMNLTLDRAIELIEAKRVAEANKYIREFPENPAVKVVNGQYGPYLAVGKRNVKIPKDVDPASLTLEDCLRLAGDDPAPAKAPAKKAAATKATAAKAPAKAKAATTTKKATAAKKK</sequence>
<evidence type="ECO:0000256" key="6">
    <source>
        <dbReference type="ARBA" id="ARBA00023125"/>
    </source>
</evidence>
<dbReference type="InterPro" id="IPR023405">
    <property type="entry name" value="Topo_IA_core_domain"/>
</dbReference>
<evidence type="ECO:0000256" key="4">
    <source>
        <dbReference type="ARBA" id="ARBA00022842"/>
    </source>
</evidence>
<dbReference type="InterPro" id="IPR013825">
    <property type="entry name" value="Topo_IA_cen_sub2"/>
</dbReference>
<dbReference type="Pfam" id="PF01751">
    <property type="entry name" value="Toprim"/>
    <property type="match status" value="1"/>
</dbReference>
<evidence type="ECO:0000256" key="3">
    <source>
        <dbReference type="ARBA" id="ARBA00022723"/>
    </source>
</evidence>
<evidence type="ECO:0000259" key="11">
    <source>
        <dbReference type="PROSITE" id="PS52039"/>
    </source>
</evidence>
<keyword evidence="3" id="KW-0479">Metal-binding</keyword>
<dbReference type="HAMAP" id="MF_00952">
    <property type="entry name" value="Topoisom_1_prok"/>
    <property type="match status" value="1"/>
</dbReference>
<comment type="catalytic activity">
    <reaction evidence="1 8">
        <text>ATP-independent breakage of single-stranded DNA, followed by passage and rejoining.</text>
        <dbReference type="EC" id="5.6.2.1"/>
    </reaction>
</comment>
<feature type="site" description="Interaction with DNA" evidence="8">
    <location>
        <position position="138"/>
    </location>
</feature>
<evidence type="ECO:0000256" key="2">
    <source>
        <dbReference type="ARBA" id="ARBA00009446"/>
    </source>
</evidence>
<dbReference type="PANTHER" id="PTHR42785">
    <property type="entry name" value="DNA TOPOISOMERASE, TYPE IA, CORE"/>
    <property type="match status" value="1"/>
</dbReference>
<dbReference type="InterPro" id="IPR003602">
    <property type="entry name" value="Topo_IA_DNA-bd_dom"/>
</dbReference>
<feature type="region of interest" description="Interaction with DNA" evidence="8">
    <location>
        <begin position="165"/>
        <end position="170"/>
    </location>
</feature>
<dbReference type="InterPro" id="IPR023406">
    <property type="entry name" value="Topo_IA_AS"/>
</dbReference>
<dbReference type="PROSITE" id="PS50880">
    <property type="entry name" value="TOPRIM"/>
    <property type="match status" value="1"/>
</dbReference>
<dbReference type="InterPro" id="IPR000380">
    <property type="entry name" value="Topo_IA"/>
</dbReference>
<organism evidence="12 13">
    <name type="scientific">Spirosoma soli</name>
    <dbReference type="NCBI Taxonomy" id="1770529"/>
    <lineage>
        <taxon>Bacteria</taxon>
        <taxon>Pseudomonadati</taxon>
        <taxon>Bacteroidota</taxon>
        <taxon>Cytophagia</taxon>
        <taxon>Cytophagales</taxon>
        <taxon>Cytophagaceae</taxon>
        <taxon>Spirosoma</taxon>
    </lineage>
</organism>
<name>A0ABW5M000_9BACT</name>
<dbReference type="CDD" id="cd03363">
    <property type="entry name" value="TOPRIM_TopoIA_TopoI"/>
    <property type="match status" value="1"/>
</dbReference>
<dbReference type="SMART" id="SM00493">
    <property type="entry name" value="TOPRIM"/>
    <property type="match status" value="1"/>
</dbReference>
<dbReference type="InterPro" id="IPR013826">
    <property type="entry name" value="Topo_IA_cen_sub3"/>
</dbReference>
<dbReference type="InterPro" id="IPR025589">
    <property type="entry name" value="Toprim_C_rpt"/>
</dbReference>
<feature type="active site" description="O-(5'-phospho-DNA)-tyrosine intermediate" evidence="8">
    <location>
        <position position="286"/>
    </location>
</feature>
<reference evidence="13" key="1">
    <citation type="journal article" date="2019" name="Int. J. Syst. Evol. Microbiol.">
        <title>The Global Catalogue of Microorganisms (GCM) 10K type strain sequencing project: providing services to taxonomists for standard genome sequencing and annotation.</title>
        <authorList>
            <consortium name="The Broad Institute Genomics Platform"/>
            <consortium name="The Broad Institute Genome Sequencing Center for Infectious Disease"/>
            <person name="Wu L."/>
            <person name="Ma J."/>
        </authorList>
    </citation>
    <scope>NUCLEOTIDE SEQUENCE [LARGE SCALE GENOMIC DNA]</scope>
    <source>
        <strain evidence="13">KCTC 42805</strain>
    </source>
</reference>
<dbReference type="GO" id="GO:0003917">
    <property type="term" value="F:DNA topoisomerase type I (single strand cut, ATP-independent) activity"/>
    <property type="evidence" value="ECO:0007669"/>
    <property type="project" value="UniProtKB-EC"/>
</dbReference>
<dbReference type="InterPro" id="IPR013497">
    <property type="entry name" value="Topo_IA_cen"/>
</dbReference>
<feature type="site" description="Interaction with DNA" evidence="8">
    <location>
        <position position="33"/>
    </location>
</feature>
<feature type="site" description="Interaction with DNA" evidence="8">
    <location>
        <position position="142"/>
    </location>
</feature>
<dbReference type="Gene3D" id="2.70.20.10">
    <property type="entry name" value="Topoisomerase I, domain 3"/>
    <property type="match status" value="1"/>
</dbReference>
<dbReference type="PANTHER" id="PTHR42785:SF1">
    <property type="entry name" value="DNA TOPOISOMERASE"/>
    <property type="match status" value="1"/>
</dbReference>
<dbReference type="PRINTS" id="PR00417">
    <property type="entry name" value="PRTPISMRASEI"/>
</dbReference>
<dbReference type="Gene3D" id="1.10.460.10">
    <property type="entry name" value="Topoisomerase I, domain 2"/>
    <property type="match status" value="2"/>
</dbReference>
<dbReference type="EC" id="5.6.2.1" evidence="8"/>
<dbReference type="NCBIfam" id="TIGR01051">
    <property type="entry name" value="topA_bact"/>
    <property type="match status" value="1"/>
</dbReference>
<accession>A0ABW5M000</accession>